<name>A0A4V1LT03_9GAMM</name>
<dbReference type="AlphaFoldDB" id="A0A4V1LT03"/>
<evidence type="ECO:0000313" key="3">
    <source>
        <dbReference type="EMBL" id="RXJ73498.1"/>
    </source>
</evidence>
<comment type="caution">
    <text evidence="3">The sequence shown here is derived from an EMBL/GenBank/DDBJ whole genome shotgun (WGS) entry which is preliminary data.</text>
</comment>
<dbReference type="SUPFAM" id="SSF51161">
    <property type="entry name" value="Trimeric LpxA-like enzymes"/>
    <property type="match status" value="1"/>
</dbReference>
<dbReference type="Proteomes" id="UP000290287">
    <property type="component" value="Unassembled WGS sequence"/>
</dbReference>
<dbReference type="InterPro" id="IPR051159">
    <property type="entry name" value="Hexapeptide_acetyltransf"/>
</dbReference>
<dbReference type="PANTHER" id="PTHR23416:SF78">
    <property type="entry name" value="LIPOPOLYSACCHARIDE BIOSYNTHESIS O-ACETYL TRANSFERASE WBBJ-RELATED"/>
    <property type="match status" value="1"/>
</dbReference>
<proteinExistence type="predicted"/>
<keyword evidence="2" id="KW-0677">Repeat</keyword>
<dbReference type="EMBL" id="PEIB01000009">
    <property type="protein sequence ID" value="RXJ73498.1"/>
    <property type="molecule type" value="Genomic_DNA"/>
</dbReference>
<keyword evidence="1 3" id="KW-0808">Transferase</keyword>
<dbReference type="GO" id="GO:0016740">
    <property type="term" value="F:transferase activity"/>
    <property type="evidence" value="ECO:0007669"/>
    <property type="project" value="UniProtKB-KW"/>
</dbReference>
<dbReference type="RefSeq" id="WP_129122101.1">
    <property type="nucleotide sequence ID" value="NZ_PEIB01000009.1"/>
</dbReference>
<evidence type="ECO:0000256" key="2">
    <source>
        <dbReference type="ARBA" id="ARBA00022737"/>
    </source>
</evidence>
<keyword evidence="4" id="KW-1185">Reference proteome</keyword>
<dbReference type="InterPro" id="IPR011004">
    <property type="entry name" value="Trimer_LpxA-like_sf"/>
</dbReference>
<sequence length="188" mass="20462">MADFMTLLSFKLRNRVRIDSGNTVHFGNNNRIRKCIVDIHGAGNTLIFKDGANLRGVHLELIGNNCTLTIGKNCVIGEECYFSCREKGTNLTIGDNCMFSRNVKLMTSDGHDVSQNGIRINPAENIEIGSRVWLADNVTVLKGCCIASGSIVGINSIVTKNIPSNSVAVGCPAKVVKSEISWDEKLTF</sequence>
<dbReference type="CDD" id="cd04647">
    <property type="entry name" value="LbH_MAT_like"/>
    <property type="match status" value="1"/>
</dbReference>
<dbReference type="OrthoDB" id="9815592at2"/>
<accession>A0A4V1LT03</accession>
<dbReference type="InterPro" id="IPR018357">
    <property type="entry name" value="Hexapep_transf_CS"/>
</dbReference>
<evidence type="ECO:0000256" key="1">
    <source>
        <dbReference type="ARBA" id="ARBA00022679"/>
    </source>
</evidence>
<evidence type="ECO:0000313" key="4">
    <source>
        <dbReference type="Proteomes" id="UP000290287"/>
    </source>
</evidence>
<gene>
    <name evidence="3" type="ORF">CS022_09695</name>
</gene>
<organism evidence="3 4">
    <name type="scientific">Veronia nyctiphanis</name>
    <dbReference type="NCBI Taxonomy" id="1278244"/>
    <lineage>
        <taxon>Bacteria</taxon>
        <taxon>Pseudomonadati</taxon>
        <taxon>Pseudomonadota</taxon>
        <taxon>Gammaproteobacteria</taxon>
        <taxon>Vibrionales</taxon>
        <taxon>Vibrionaceae</taxon>
        <taxon>Veronia</taxon>
    </lineage>
</organism>
<dbReference type="PANTHER" id="PTHR23416">
    <property type="entry name" value="SIALIC ACID SYNTHASE-RELATED"/>
    <property type="match status" value="1"/>
</dbReference>
<reference evidence="3 4" key="1">
    <citation type="submission" date="2017-10" db="EMBL/GenBank/DDBJ databases">
        <title>Nyctiphanis sp. nov., isolated from the stomach of the euphausiid Nyctiphanes simplex (Hansen, 1911) in the Gulf of California.</title>
        <authorList>
            <person name="Gomez-Gil B."/>
            <person name="Aguilar-Mendez M."/>
            <person name="Lopez-Cortes A."/>
            <person name="Gomez-Gutierrez J."/>
            <person name="Roque A."/>
            <person name="Lang E."/>
            <person name="Gonzalez-Castillo A."/>
        </authorList>
    </citation>
    <scope>NUCLEOTIDE SEQUENCE [LARGE SCALE GENOMIC DNA]</scope>
    <source>
        <strain evidence="3 4">CAIM 600</strain>
    </source>
</reference>
<dbReference type="Gene3D" id="2.160.10.10">
    <property type="entry name" value="Hexapeptide repeat proteins"/>
    <property type="match status" value="1"/>
</dbReference>
<protein>
    <submittedName>
        <fullName evidence="3">Hexapeptide transferase</fullName>
    </submittedName>
</protein>
<dbReference type="PROSITE" id="PS00101">
    <property type="entry name" value="HEXAPEP_TRANSFERASES"/>
    <property type="match status" value="1"/>
</dbReference>